<organism evidence="3 4">
    <name type="scientific">Candidatus Fimihabitans intestinipullorum</name>
    <dbReference type="NCBI Taxonomy" id="2840820"/>
    <lineage>
        <taxon>Bacteria</taxon>
        <taxon>Bacillati</taxon>
        <taxon>Mycoplasmatota</taxon>
        <taxon>Mycoplasmatota incertae sedis</taxon>
        <taxon>Candidatus Fimihabitans</taxon>
    </lineage>
</organism>
<dbReference type="Gene3D" id="3.40.50.2000">
    <property type="entry name" value="Glycogen Phosphorylase B"/>
    <property type="match status" value="2"/>
</dbReference>
<evidence type="ECO:0000259" key="1">
    <source>
        <dbReference type="Pfam" id="PF00534"/>
    </source>
</evidence>
<dbReference type="InterPro" id="IPR050194">
    <property type="entry name" value="Glycosyltransferase_grp1"/>
</dbReference>
<reference evidence="3" key="2">
    <citation type="journal article" date="2021" name="PeerJ">
        <title>Extensive microbial diversity within the chicken gut microbiome revealed by metagenomics and culture.</title>
        <authorList>
            <person name="Gilroy R."/>
            <person name="Ravi A."/>
            <person name="Getino M."/>
            <person name="Pursley I."/>
            <person name="Horton D.L."/>
            <person name="Alikhan N.F."/>
            <person name="Baker D."/>
            <person name="Gharbi K."/>
            <person name="Hall N."/>
            <person name="Watson M."/>
            <person name="Adriaenssens E.M."/>
            <person name="Foster-Nyarko E."/>
            <person name="Jarju S."/>
            <person name="Secka A."/>
            <person name="Antonio M."/>
            <person name="Oren A."/>
            <person name="Chaudhuri R.R."/>
            <person name="La Ragione R."/>
            <person name="Hildebrand F."/>
            <person name="Pallen M.J."/>
        </authorList>
    </citation>
    <scope>NUCLEOTIDE SEQUENCE</scope>
    <source>
        <strain evidence="3">CHK197-8231</strain>
    </source>
</reference>
<gene>
    <name evidence="3" type="ORF">IAD49_03270</name>
</gene>
<dbReference type="InterPro" id="IPR001296">
    <property type="entry name" value="Glyco_trans_1"/>
</dbReference>
<proteinExistence type="predicted"/>
<feature type="domain" description="Glycosyltransferase subfamily 4-like N-terminal" evidence="2">
    <location>
        <begin position="42"/>
        <end position="140"/>
    </location>
</feature>
<feature type="domain" description="Glycosyl transferase family 1" evidence="1">
    <location>
        <begin position="150"/>
        <end position="299"/>
    </location>
</feature>
<evidence type="ECO:0000313" key="4">
    <source>
        <dbReference type="Proteomes" id="UP000824087"/>
    </source>
</evidence>
<sequence>MKVLLHSDKQEQIAKSGVGRAIVHQQEALRLNGVEYTLDPKDTDYDIIHINTIFPESYLMGKKAKKMGKKVIFHAHSTEEDFRNSYLLTNQVAPLFKKWLCKLYSSADLIITPTPYSKRLLDNYGLGKPIIAISNGIDLDFYKQDTKKAENFRKKYGFSDTDKIIISVGLYIERKGILEFVELAKKMPEYQFIWFGYSNLNTVPSKIKEAVQTKLDNLHFPGYVSREDLRDAYLGSDLFLFMTHEETEGIVLLEALASKIPTLVRDIPIYEGWFEDGKNIYKASTLPEFEEKIHGILNHTLKDVTEAGYKVAEERDIKSIGAELKKAYERVLSEPEKPELEETK</sequence>
<dbReference type="AlphaFoldDB" id="A0A9D1L445"/>
<protein>
    <submittedName>
        <fullName evidence="3">Glycosyltransferase</fullName>
    </submittedName>
</protein>
<dbReference type="Pfam" id="PF13439">
    <property type="entry name" value="Glyco_transf_4"/>
    <property type="match status" value="1"/>
</dbReference>
<accession>A0A9D1L445</accession>
<dbReference type="SUPFAM" id="SSF53756">
    <property type="entry name" value="UDP-Glycosyltransferase/glycogen phosphorylase"/>
    <property type="match status" value="1"/>
</dbReference>
<dbReference type="GO" id="GO:0016757">
    <property type="term" value="F:glycosyltransferase activity"/>
    <property type="evidence" value="ECO:0007669"/>
    <property type="project" value="InterPro"/>
</dbReference>
<dbReference type="Pfam" id="PF00534">
    <property type="entry name" value="Glycos_transf_1"/>
    <property type="match status" value="1"/>
</dbReference>
<dbReference type="Proteomes" id="UP000824087">
    <property type="component" value="Unassembled WGS sequence"/>
</dbReference>
<evidence type="ECO:0000313" key="3">
    <source>
        <dbReference type="EMBL" id="HIU22583.1"/>
    </source>
</evidence>
<evidence type="ECO:0000259" key="2">
    <source>
        <dbReference type="Pfam" id="PF13439"/>
    </source>
</evidence>
<dbReference type="InterPro" id="IPR028098">
    <property type="entry name" value="Glyco_trans_4-like_N"/>
</dbReference>
<dbReference type="PANTHER" id="PTHR45947">
    <property type="entry name" value="SULFOQUINOVOSYL TRANSFERASE SQD2"/>
    <property type="match status" value="1"/>
</dbReference>
<name>A0A9D1L445_9BACT</name>
<comment type="caution">
    <text evidence="3">The sequence shown here is derived from an EMBL/GenBank/DDBJ whole genome shotgun (WGS) entry which is preliminary data.</text>
</comment>
<reference evidence="3" key="1">
    <citation type="submission" date="2020-10" db="EMBL/GenBank/DDBJ databases">
        <authorList>
            <person name="Gilroy R."/>
        </authorList>
    </citation>
    <scope>NUCLEOTIDE SEQUENCE</scope>
    <source>
        <strain evidence="3">CHK197-8231</strain>
    </source>
</reference>
<dbReference type="EMBL" id="DVML01000020">
    <property type="protein sequence ID" value="HIU22583.1"/>
    <property type="molecule type" value="Genomic_DNA"/>
</dbReference>
<dbReference type="PANTHER" id="PTHR45947:SF3">
    <property type="entry name" value="SULFOQUINOVOSYL TRANSFERASE SQD2"/>
    <property type="match status" value="1"/>
</dbReference>